<dbReference type="RefSeq" id="WP_344272489.1">
    <property type="nucleotide sequence ID" value="NZ_BAAAMR010000052.1"/>
</dbReference>
<evidence type="ECO:0000313" key="4">
    <source>
        <dbReference type="Proteomes" id="UP001501020"/>
    </source>
</evidence>
<dbReference type="PANTHER" id="PTHR46018:SF2">
    <property type="entry name" value="ZINC PHOSPHODIESTERASE ELAC PROTEIN 1"/>
    <property type="match status" value="1"/>
</dbReference>
<sequence length="262" mass="28345">MELRFIGTGSIISDRMSSSALVDGKVLIDTPNGSMKAMRRAGLDPAAVDVCLITHFHADHFFDIVFLFLEQGLLHERDSDLVLVGPTGFADRVQQVFDLAYPDTWENIRAKTRPSFVEIGDEGGEWTGHGYHVRALPVQHTVPGLGYRITDEHGTVLGCTGDTAYCPAVEELASTSAALIADTTFPAEGKLGHMGLHEIEALAERHPGLHVLSTHLSDDVPAPTRPNVTFPADGQRFTLDGHGLHTVRQAPARKPLTGDLLG</sequence>
<keyword evidence="1" id="KW-0378">Hydrolase</keyword>
<dbReference type="Proteomes" id="UP001501020">
    <property type="component" value="Unassembled WGS sequence"/>
</dbReference>
<name>A0ABP5LLD2_9ACTN</name>
<proteinExistence type="predicted"/>
<reference evidence="4" key="1">
    <citation type="journal article" date="2019" name="Int. J. Syst. Evol. Microbiol.">
        <title>The Global Catalogue of Microorganisms (GCM) 10K type strain sequencing project: providing services to taxonomists for standard genome sequencing and annotation.</title>
        <authorList>
            <consortium name="The Broad Institute Genomics Platform"/>
            <consortium name="The Broad Institute Genome Sequencing Center for Infectious Disease"/>
            <person name="Wu L."/>
            <person name="Ma J."/>
        </authorList>
    </citation>
    <scope>NUCLEOTIDE SEQUENCE [LARGE SCALE GENOMIC DNA]</scope>
    <source>
        <strain evidence="4">JCM 13850</strain>
    </source>
</reference>
<evidence type="ECO:0000259" key="2">
    <source>
        <dbReference type="Pfam" id="PF12706"/>
    </source>
</evidence>
<gene>
    <name evidence="3" type="ORF">GCM10009727_53030</name>
</gene>
<feature type="domain" description="Metallo-beta-lactamase" evidence="2">
    <location>
        <begin position="26"/>
        <end position="215"/>
    </location>
</feature>
<keyword evidence="1" id="KW-0540">Nuclease</keyword>
<keyword evidence="4" id="KW-1185">Reference proteome</keyword>
<dbReference type="Pfam" id="PF12706">
    <property type="entry name" value="Lactamase_B_2"/>
    <property type="match status" value="1"/>
</dbReference>
<evidence type="ECO:0000313" key="3">
    <source>
        <dbReference type="EMBL" id="GAA2149521.1"/>
    </source>
</evidence>
<dbReference type="EMBL" id="BAAAMR010000052">
    <property type="protein sequence ID" value="GAA2149521.1"/>
    <property type="molecule type" value="Genomic_DNA"/>
</dbReference>
<protein>
    <submittedName>
        <fullName evidence="3">MBL fold metallo-hydrolase</fullName>
    </submittedName>
</protein>
<comment type="caution">
    <text evidence="3">The sequence shown here is derived from an EMBL/GenBank/DDBJ whole genome shotgun (WGS) entry which is preliminary data.</text>
</comment>
<dbReference type="SUPFAM" id="SSF56281">
    <property type="entry name" value="Metallo-hydrolase/oxidoreductase"/>
    <property type="match status" value="1"/>
</dbReference>
<dbReference type="InterPro" id="IPR001279">
    <property type="entry name" value="Metallo-B-lactamas"/>
</dbReference>
<organism evidence="3 4">
    <name type="scientific">Actinomadura napierensis</name>
    <dbReference type="NCBI Taxonomy" id="267854"/>
    <lineage>
        <taxon>Bacteria</taxon>
        <taxon>Bacillati</taxon>
        <taxon>Actinomycetota</taxon>
        <taxon>Actinomycetes</taxon>
        <taxon>Streptosporangiales</taxon>
        <taxon>Thermomonosporaceae</taxon>
        <taxon>Actinomadura</taxon>
    </lineage>
</organism>
<dbReference type="InterPro" id="IPR036866">
    <property type="entry name" value="RibonucZ/Hydroxyglut_hydro"/>
</dbReference>
<accession>A0ABP5LLD2</accession>
<keyword evidence="1" id="KW-0255">Endonuclease</keyword>
<dbReference type="Gene3D" id="3.60.15.10">
    <property type="entry name" value="Ribonuclease Z/Hydroxyacylglutathione hydrolase-like"/>
    <property type="match status" value="1"/>
</dbReference>
<evidence type="ECO:0000256" key="1">
    <source>
        <dbReference type="ARBA" id="ARBA00022759"/>
    </source>
</evidence>
<dbReference type="PANTHER" id="PTHR46018">
    <property type="entry name" value="ZINC PHOSPHODIESTERASE ELAC PROTEIN 1"/>
    <property type="match status" value="1"/>
</dbReference>